<proteinExistence type="predicted"/>
<dbReference type="PANTHER" id="PTHR46471">
    <property type="entry name" value="CHITIN DEACETYLASE"/>
    <property type="match status" value="1"/>
</dbReference>
<dbReference type="GO" id="GO:0005975">
    <property type="term" value="P:carbohydrate metabolic process"/>
    <property type="evidence" value="ECO:0007669"/>
    <property type="project" value="InterPro"/>
</dbReference>
<dbReference type="SUPFAM" id="SSF88713">
    <property type="entry name" value="Glycoside hydrolase/deacetylase"/>
    <property type="match status" value="1"/>
</dbReference>
<evidence type="ECO:0000256" key="3">
    <source>
        <dbReference type="ARBA" id="ARBA00022729"/>
    </source>
</evidence>
<evidence type="ECO:0000256" key="6">
    <source>
        <dbReference type="ARBA" id="ARBA00023285"/>
    </source>
</evidence>
<comment type="cofactor">
    <cofactor evidence="1">
        <name>Co(2+)</name>
        <dbReference type="ChEBI" id="CHEBI:48828"/>
    </cofactor>
</comment>
<name>A0A1S9RL69_PENBI</name>
<evidence type="ECO:0000256" key="1">
    <source>
        <dbReference type="ARBA" id="ARBA00001941"/>
    </source>
</evidence>
<dbReference type="InterPro" id="IPR002509">
    <property type="entry name" value="NODB_dom"/>
</dbReference>
<dbReference type="EMBL" id="LJBN01000155">
    <property type="protein sequence ID" value="OOQ86111.1"/>
    <property type="molecule type" value="Genomic_DNA"/>
</dbReference>
<evidence type="ECO:0000256" key="4">
    <source>
        <dbReference type="ARBA" id="ARBA00022801"/>
    </source>
</evidence>
<dbReference type="Proteomes" id="UP000190744">
    <property type="component" value="Unassembled WGS sequence"/>
</dbReference>
<feature type="domain" description="NodB homology" evidence="7">
    <location>
        <begin position="110"/>
        <end position="294"/>
    </location>
</feature>
<keyword evidence="2" id="KW-0479">Metal-binding</keyword>
<dbReference type="AlphaFoldDB" id="A0A1S9RL69"/>
<evidence type="ECO:0000259" key="7">
    <source>
        <dbReference type="PROSITE" id="PS51677"/>
    </source>
</evidence>
<keyword evidence="5" id="KW-0119">Carbohydrate metabolism</keyword>
<dbReference type="Pfam" id="PF01522">
    <property type="entry name" value="Polysacc_deac_1"/>
    <property type="match status" value="1"/>
</dbReference>
<evidence type="ECO:0000313" key="9">
    <source>
        <dbReference type="Proteomes" id="UP000190744"/>
    </source>
</evidence>
<reference evidence="9" key="1">
    <citation type="submission" date="2015-09" db="EMBL/GenBank/DDBJ databases">
        <authorList>
            <person name="Fill T.P."/>
            <person name="Baretta J.F."/>
            <person name="de Almeida L.G."/>
            <person name="Rocha M."/>
            <person name="de Souza D.H."/>
            <person name="Malavazi I."/>
            <person name="Cerdeira L.T."/>
            <person name="Hong H."/>
            <person name="Samborskyy M."/>
            <person name="de Vasconcelos A.T."/>
            <person name="Leadlay P."/>
            <person name="Rodrigues-Filho E."/>
        </authorList>
    </citation>
    <scope>NUCLEOTIDE SEQUENCE [LARGE SCALE GENOMIC DNA]</scope>
    <source>
        <strain evidence="9">LaBioMMi 136</strain>
    </source>
</reference>
<keyword evidence="6" id="KW-0170">Cobalt</keyword>
<dbReference type="Gene3D" id="3.20.20.370">
    <property type="entry name" value="Glycoside hydrolase/deacetylase"/>
    <property type="match status" value="1"/>
</dbReference>
<comment type="caution">
    <text evidence="8">The sequence shown here is derived from an EMBL/GenBank/DDBJ whole genome shotgun (WGS) entry which is preliminary data.</text>
</comment>
<gene>
    <name evidence="8" type="ORF">PEBR_24395</name>
</gene>
<evidence type="ECO:0000256" key="2">
    <source>
        <dbReference type="ARBA" id="ARBA00022723"/>
    </source>
</evidence>
<keyword evidence="4" id="KW-0378">Hydrolase</keyword>
<evidence type="ECO:0000256" key="5">
    <source>
        <dbReference type="ARBA" id="ARBA00023277"/>
    </source>
</evidence>
<protein>
    <submittedName>
        <fullName evidence="8">Polysaccharide deacetylase family protein</fullName>
    </submittedName>
</protein>
<evidence type="ECO:0000313" key="8">
    <source>
        <dbReference type="EMBL" id="OOQ86111.1"/>
    </source>
</evidence>
<dbReference type="GO" id="GO:0046872">
    <property type="term" value="F:metal ion binding"/>
    <property type="evidence" value="ECO:0007669"/>
    <property type="project" value="UniProtKB-KW"/>
</dbReference>
<dbReference type="InterPro" id="IPR011330">
    <property type="entry name" value="Glyco_hydro/deAcase_b/a-brl"/>
</dbReference>
<organism evidence="8 9">
    <name type="scientific">Penicillium brasilianum</name>
    <dbReference type="NCBI Taxonomy" id="104259"/>
    <lineage>
        <taxon>Eukaryota</taxon>
        <taxon>Fungi</taxon>
        <taxon>Dikarya</taxon>
        <taxon>Ascomycota</taxon>
        <taxon>Pezizomycotina</taxon>
        <taxon>Eurotiomycetes</taxon>
        <taxon>Eurotiomycetidae</taxon>
        <taxon>Eurotiales</taxon>
        <taxon>Aspergillaceae</taxon>
        <taxon>Penicillium</taxon>
    </lineage>
</organism>
<dbReference type="CDD" id="cd10951">
    <property type="entry name" value="CE4_ClCDA_like"/>
    <property type="match status" value="1"/>
</dbReference>
<dbReference type="PANTHER" id="PTHR46471:SF2">
    <property type="entry name" value="CHITIN DEACETYLASE-RELATED"/>
    <property type="match status" value="1"/>
</dbReference>
<keyword evidence="3" id="KW-0732">Signal</keyword>
<dbReference type="GO" id="GO:0016810">
    <property type="term" value="F:hydrolase activity, acting on carbon-nitrogen (but not peptide) bonds"/>
    <property type="evidence" value="ECO:0007669"/>
    <property type="project" value="InterPro"/>
</dbReference>
<dbReference type="PROSITE" id="PS51677">
    <property type="entry name" value="NODB"/>
    <property type="match status" value="1"/>
</dbReference>
<sequence length="305" mass="33902">MDLPGRQRQARACLIIYPVALKPQDILYSTQSTNKILLILFILQNHSLLSAMHQLNLLLTALLSTTALSSAAAILQSAASAPILPTQTTHNDNSTQLPYGTVINHCTVPKTIAIAFDDGPYIYTEQVLDILANASIHATFFFNGDWKGNIYELSHIVRRTLAEGHQIGSHSWSHLNLTTLPYSTILTEMLTLESAFHHILGFTPTYTRTPWLHVNELVLSAMSELRYHVIGASIVTDDKTNDHPSRSWRSFELFKEGLEHGGSIVLAHDSQENTARRLVGDMIGEVQRRGLKGEFVLFGTGLECF</sequence>
<accession>A0A1S9RL69</accession>